<dbReference type="AlphaFoldDB" id="A0A1H6FH52"/>
<organism evidence="3 4">
    <name type="scientific">Thermoleophilum album</name>
    <dbReference type="NCBI Taxonomy" id="29539"/>
    <lineage>
        <taxon>Bacteria</taxon>
        <taxon>Bacillati</taxon>
        <taxon>Actinomycetota</taxon>
        <taxon>Thermoleophilia</taxon>
        <taxon>Thermoleophilales</taxon>
        <taxon>Thermoleophilaceae</taxon>
        <taxon>Thermoleophilum</taxon>
    </lineage>
</organism>
<accession>A0A1H6FH52</accession>
<evidence type="ECO:0000256" key="2">
    <source>
        <dbReference type="SAM" id="Phobius"/>
    </source>
</evidence>
<evidence type="ECO:0000313" key="3">
    <source>
        <dbReference type="EMBL" id="SEH10177.1"/>
    </source>
</evidence>
<feature type="compositionally biased region" description="Basic and acidic residues" evidence="1">
    <location>
        <begin position="139"/>
        <end position="151"/>
    </location>
</feature>
<dbReference type="Proteomes" id="UP000222056">
    <property type="component" value="Unassembled WGS sequence"/>
</dbReference>
<protein>
    <recommendedName>
        <fullName evidence="5">Zinc-ribbon domain-containing protein</fullName>
    </recommendedName>
</protein>
<sequence length="205" mass="20600">MTSSTIDPRAVSVTGQLPGVENCVNCGAPVASDQRYCLACGERIGEPRVQVAPTQALATAEASSKAGSSPARELLAAALVLGVAALFTLGVIVGRENGASTTQTREPVVVRVQAGGSNSGAGGGGAVAANERAGAAKGKGRERAQGRDSQTRGRPPAAVRALDQASGEAYVKRSRKLPTTIVLPGKPPPKDNKPPGGGSNAIEIK</sequence>
<evidence type="ECO:0000313" key="4">
    <source>
        <dbReference type="Proteomes" id="UP000222056"/>
    </source>
</evidence>
<dbReference type="EMBL" id="FNWJ01000001">
    <property type="protein sequence ID" value="SEH10177.1"/>
    <property type="molecule type" value="Genomic_DNA"/>
</dbReference>
<dbReference type="STRING" id="29539.SAMN02745716_0024"/>
<feature type="compositionally biased region" description="Gly residues" evidence="1">
    <location>
        <begin position="117"/>
        <end position="126"/>
    </location>
</feature>
<gene>
    <name evidence="3" type="ORF">SAMN02745716_0024</name>
</gene>
<keyword evidence="2" id="KW-0472">Membrane</keyword>
<feature type="compositionally biased region" description="Low complexity" evidence="1">
    <location>
        <begin position="127"/>
        <end position="136"/>
    </location>
</feature>
<evidence type="ECO:0000256" key="1">
    <source>
        <dbReference type="SAM" id="MobiDB-lite"/>
    </source>
</evidence>
<keyword evidence="4" id="KW-1185">Reference proteome</keyword>
<feature type="transmembrane region" description="Helical" evidence="2">
    <location>
        <begin position="74"/>
        <end position="94"/>
    </location>
</feature>
<keyword evidence="2" id="KW-1133">Transmembrane helix</keyword>
<dbReference type="RefSeq" id="WP_093115102.1">
    <property type="nucleotide sequence ID" value="NZ_FNWJ01000001.1"/>
</dbReference>
<evidence type="ECO:0008006" key="5">
    <source>
        <dbReference type="Google" id="ProtNLM"/>
    </source>
</evidence>
<reference evidence="4" key="1">
    <citation type="submission" date="2016-10" db="EMBL/GenBank/DDBJ databases">
        <authorList>
            <person name="Varghese N."/>
            <person name="Submissions S."/>
        </authorList>
    </citation>
    <scope>NUCLEOTIDE SEQUENCE [LARGE SCALE GENOMIC DNA]</scope>
    <source>
        <strain evidence="4">ATCC 35263</strain>
    </source>
</reference>
<feature type="region of interest" description="Disordered" evidence="1">
    <location>
        <begin position="114"/>
        <end position="205"/>
    </location>
</feature>
<name>A0A1H6FH52_THEAL</name>
<keyword evidence="2" id="KW-0812">Transmembrane</keyword>
<proteinExistence type="predicted"/>
<dbReference type="OrthoDB" id="5245215at2"/>